<dbReference type="OrthoDB" id="423313at2759"/>
<dbReference type="GO" id="GO:0005884">
    <property type="term" value="C:actin filament"/>
    <property type="evidence" value="ECO:0000318"/>
    <property type="project" value="GO_Central"/>
</dbReference>
<dbReference type="FunFam" id="3.40.30.10:FF:000273">
    <property type="entry name" value="Glutaredoxin family protein"/>
    <property type="match status" value="1"/>
</dbReference>
<reference evidence="3 4" key="1">
    <citation type="journal article" date="2009" name="Nat. Genet.">
        <title>The genome of the cucumber, Cucumis sativus L.</title>
        <authorList>
            <person name="Huang S."/>
            <person name="Li R."/>
            <person name="Zhang Z."/>
            <person name="Li L."/>
            <person name="Gu X."/>
            <person name="Fan W."/>
            <person name="Lucas W.J."/>
            <person name="Wang X."/>
            <person name="Xie B."/>
            <person name="Ni P."/>
            <person name="Ren Y."/>
            <person name="Zhu H."/>
            <person name="Li J."/>
            <person name="Lin K."/>
            <person name="Jin W."/>
            <person name="Fei Z."/>
            <person name="Li G."/>
            <person name="Staub J."/>
            <person name="Kilian A."/>
            <person name="van der Vossen E.A."/>
            <person name="Wu Y."/>
            <person name="Guo J."/>
            <person name="He J."/>
            <person name="Jia Z."/>
            <person name="Ren Y."/>
            <person name="Tian G."/>
            <person name="Lu Y."/>
            <person name="Ruan J."/>
            <person name="Qian W."/>
            <person name="Wang M."/>
            <person name="Huang Q."/>
            <person name="Li B."/>
            <person name="Xuan Z."/>
            <person name="Cao J."/>
            <person name="Asan"/>
            <person name="Wu Z."/>
            <person name="Zhang J."/>
            <person name="Cai Q."/>
            <person name="Bai Y."/>
            <person name="Zhao B."/>
            <person name="Han Y."/>
            <person name="Li Y."/>
            <person name="Li X."/>
            <person name="Wang S."/>
            <person name="Shi Q."/>
            <person name="Liu S."/>
            <person name="Cho W.K."/>
            <person name="Kim J.Y."/>
            <person name="Xu Y."/>
            <person name="Heller-Uszynska K."/>
            <person name="Miao H."/>
            <person name="Cheng Z."/>
            <person name="Zhang S."/>
            <person name="Wu J."/>
            <person name="Yang Y."/>
            <person name="Kang H."/>
            <person name="Li M."/>
            <person name="Liang H."/>
            <person name="Ren X."/>
            <person name="Shi Z."/>
            <person name="Wen M."/>
            <person name="Jian M."/>
            <person name="Yang H."/>
            <person name="Zhang G."/>
            <person name="Yang Z."/>
            <person name="Chen R."/>
            <person name="Liu S."/>
            <person name="Li J."/>
            <person name="Ma L."/>
            <person name="Liu H."/>
            <person name="Zhou Y."/>
            <person name="Zhao J."/>
            <person name="Fang X."/>
            <person name="Li G."/>
            <person name="Fang L."/>
            <person name="Li Y."/>
            <person name="Liu D."/>
            <person name="Zheng H."/>
            <person name="Zhang Y."/>
            <person name="Qin N."/>
            <person name="Li Z."/>
            <person name="Yang G."/>
            <person name="Yang S."/>
            <person name="Bolund L."/>
            <person name="Kristiansen K."/>
            <person name="Zheng H."/>
            <person name="Li S."/>
            <person name="Zhang X."/>
            <person name="Yang H."/>
            <person name="Wang J."/>
            <person name="Sun R."/>
            <person name="Zhang B."/>
            <person name="Jiang S."/>
            <person name="Wang J."/>
            <person name="Du Y."/>
            <person name="Li S."/>
        </authorList>
    </citation>
    <scope>NUCLEOTIDE SEQUENCE [LARGE SCALE GENOMIC DNA]</scope>
    <source>
        <strain evidence="4">cv. 9930</strain>
    </source>
</reference>
<dbReference type="GO" id="GO:0051015">
    <property type="term" value="F:actin filament binding"/>
    <property type="evidence" value="ECO:0000318"/>
    <property type="project" value="GO_Central"/>
</dbReference>
<dbReference type="PANTHER" id="PTHR45669">
    <property type="entry name" value="GLUTAREDOXIN DOMAIN-CONTAINING CYSTEINE-RICH PROTEIN CG12206-RELATED"/>
    <property type="match status" value="1"/>
</dbReference>
<dbReference type="InterPro" id="IPR002109">
    <property type="entry name" value="Glutaredoxin"/>
</dbReference>
<evidence type="ECO:0000313" key="3">
    <source>
        <dbReference type="EMBL" id="KGN50006.1"/>
    </source>
</evidence>
<dbReference type="Pfam" id="PF23733">
    <property type="entry name" value="GRXCR1-2_C"/>
    <property type="match status" value="1"/>
</dbReference>
<dbReference type="SUPFAM" id="SSF52833">
    <property type="entry name" value="Thioredoxin-like"/>
    <property type="match status" value="1"/>
</dbReference>
<reference evidence="3 4" key="4">
    <citation type="journal article" date="2011" name="BMC Genomics">
        <title>RNA-Seq improves annotation of protein-coding genes in the cucumber genome.</title>
        <authorList>
            <person name="Li Z."/>
            <person name="Zhang Z."/>
            <person name="Yan P."/>
            <person name="Huang S."/>
            <person name="Fei Z."/>
            <person name="Lin K."/>
        </authorList>
    </citation>
    <scope>NUCLEOTIDE SEQUENCE [LARGE SCALE GENOMIC DNA]</scope>
    <source>
        <strain evidence="4">cv. 9930</strain>
    </source>
</reference>
<reference evidence="3 4" key="3">
    <citation type="journal article" date="2010" name="BMC Genomics">
        <title>Transcriptome sequencing and comparative analysis of cucumber flowers with different sex types.</title>
        <authorList>
            <person name="Guo S."/>
            <person name="Zheng Y."/>
            <person name="Joung J.G."/>
            <person name="Liu S."/>
            <person name="Zhang Z."/>
            <person name="Crasta O.R."/>
            <person name="Sobral B.W."/>
            <person name="Xu Y."/>
            <person name="Huang S."/>
            <person name="Fei Z."/>
        </authorList>
    </citation>
    <scope>NUCLEOTIDE SEQUENCE [LARGE SCALE GENOMIC DNA]</scope>
    <source>
        <strain evidence="4">cv. 9930</strain>
    </source>
</reference>
<keyword evidence="4" id="KW-1185">Reference proteome</keyword>
<dbReference type="GO" id="GO:0009902">
    <property type="term" value="P:chloroplast relocation"/>
    <property type="evidence" value="ECO:0007669"/>
    <property type="project" value="EnsemblPlants"/>
</dbReference>
<feature type="region of interest" description="Disordered" evidence="1">
    <location>
        <begin position="133"/>
        <end position="174"/>
    </location>
</feature>
<dbReference type="OMA" id="NAIQEPW"/>
<dbReference type="PROSITE" id="PS51354">
    <property type="entry name" value="GLUTAREDOXIN_2"/>
    <property type="match status" value="1"/>
</dbReference>
<gene>
    <name evidence="3" type="ORF">Csa_5G148770</name>
</gene>
<dbReference type="Gene3D" id="3.40.30.10">
    <property type="entry name" value="Glutaredoxin"/>
    <property type="match status" value="1"/>
</dbReference>
<feature type="region of interest" description="Disordered" evidence="1">
    <location>
        <begin position="187"/>
        <end position="207"/>
    </location>
</feature>
<feature type="domain" description="Glutaredoxin" evidence="2">
    <location>
        <begin position="218"/>
        <end position="284"/>
    </location>
</feature>
<dbReference type="InterPro" id="IPR036249">
    <property type="entry name" value="Thioredoxin-like_sf"/>
</dbReference>
<proteinExistence type="predicted"/>
<dbReference type="KEGG" id="csv:101208965"/>
<dbReference type="Gramene" id="KGN50006">
    <property type="protein sequence ID" value="KGN50006"/>
    <property type="gene ID" value="Csa_5G148770"/>
</dbReference>
<feature type="compositionally biased region" description="Polar residues" evidence="1">
    <location>
        <begin position="137"/>
        <end position="146"/>
    </location>
</feature>
<dbReference type="PANTHER" id="PTHR45669:SF7">
    <property type="entry name" value="F1N19.7"/>
    <property type="match status" value="1"/>
</dbReference>
<dbReference type="EMBL" id="CM002926">
    <property type="protein sequence ID" value="KGN50006.1"/>
    <property type="molecule type" value="Genomic_DNA"/>
</dbReference>
<dbReference type="Pfam" id="PF00462">
    <property type="entry name" value="Glutaredoxin"/>
    <property type="match status" value="1"/>
</dbReference>
<dbReference type="Proteomes" id="UP000029981">
    <property type="component" value="Chromosome 5"/>
</dbReference>
<dbReference type="CDD" id="cd03031">
    <property type="entry name" value="GRX_GRX_like"/>
    <property type="match status" value="1"/>
</dbReference>
<evidence type="ECO:0000256" key="1">
    <source>
        <dbReference type="SAM" id="MobiDB-lite"/>
    </source>
</evidence>
<reference evidence="3 4" key="2">
    <citation type="journal article" date="2009" name="PLoS ONE">
        <title>An integrated genetic and cytogenetic map of the cucumber genome.</title>
        <authorList>
            <person name="Ren Y."/>
            <person name="Zhang Z."/>
            <person name="Liu J."/>
            <person name="Staub J.E."/>
            <person name="Han Y."/>
            <person name="Cheng Z."/>
            <person name="Li X."/>
            <person name="Lu J."/>
            <person name="Miao H."/>
            <person name="Kang H."/>
            <person name="Xie B."/>
            <person name="Gu X."/>
            <person name="Wang X."/>
            <person name="Du Y."/>
            <person name="Jin W."/>
            <person name="Huang S."/>
        </authorList>
    </citation>
    <scope>NUCLEOTIDE SEQUENCE [LARGE SCALE GENOMIC DNA]</scope>
    <source>
        <strain evidence="4">cv. 9930</strain>
    </source>
</reference>
<dbReference type="AlphaFoldDB" id="A0A0A0KQR0"/>
<dbReference type="GO" id="GO:0051017">
    <property type="term" value="P:actin filament bundle assembly"/>
    <property type="evidence" value="ECO:0000318"/>
    <property type="project" value="GO_Central"/>
</dbReference>
<evidence type="ECO:0000313" key="4">
    <source>
        <dbReference type="Proteomes" id="UP000029981"/>
    </source>
</evidence>
<dbReference type="eggNOG" id="KOG2824">
    <property type="taxonomic scope" value="Eukaryota"/>
</dbReference>
<organism evidence="3 4">
    <name type="scientific">Cucumis sativus</name>
    <name type="common">Cucumber</name>
    <dbReference type="NCBI Taxonomy" id="3659"/>
    <lineage>
        <taxon>Eukaryota</taxon>
        <taxon>Viridiplantae</taxon>
        <taxon>Streptophyta</taxon>
        <taxon>Embryophyta</taxon>
        <taxon>Tracheophyta</taxon>
        <taxon>Spermatophyta</taxon>
        <taxon>Magnoliopsida</taxon>
        <taxon>eudicotyledons</taxon>
        <taxon>Gunneridae</taxon>
        <taxon>Pentapetalae</taxon>
        <taxon>rosids</taxon>
        <taxon>fabids</taxon>
        <taxon>Cucurbitales</taxon>
        <taxon>Cucurbitaceae</taxon>
        <taxon>Benincaseae</taxon>
        <taxon>Cucumis</taxon>
    </lineage>
</organism>
<accession>A0A0A0KQR0</accession>
<feature type="compositionally biased region" description="Basic and acidic residues" evidence="1">
    <location>
        <begin position="160"/>
        <end position="174"/>
    </location>
</feature>
<name>A0A0A0KQR0_CUCSA</name>
<protein>
    <recommendedName>
        <fullName evidence="2">Glutaredoxin domain-containing protein</fullName>
    </recommendedName>
</protein>
<evidence type="ECO:0000259" key="2">
    <source>
        <dbReference type="Pfam" id="PF00462"/>
    </source>
</evidence>
<sequence>MGCTSSKRIEATVDVYRPAPASFAVFDINAIEEPWVKVMEELPPPPEEPPVKEEKSAIVPVPILEKLSSFESEAPHSWDEVSKALEDLKPALRSVTEPPPTNPLAVTAATPAVVVAKQPPRKSSSFHTVAELDAKLSPSSKPTAESKTAGLRKTATFRPGPEKPEQRTGDPDRFKSVKENIFLVRDREEREREGQKPVRFDPLSEFPEKCPPGGAETVVLYTTSLRGVRRTFEDCNRVKSVLELQQVVVDERDVALHGEFLKELKELLGDEATVPKMFVKGRYIGGADEVVALNEMGKLRRILRRAAVETGAGRQGCEGCGGARFVPCYECGGSCKVIKGDTKERCGACNENGLAHCPACH</sequence>
<feature type="compositionally biased region" description="Basic and acidic residues" evidence="1">
    <location>
        <begin position="187"/>
        <end position="199"/>
    </location>
</feature>